<dbReference type="Proteomes" id="UP000541109">
    <property type="component" value="Unassembled WGS sequence"/>
</dbReference>
<keyword evidence="11 12" id="KW-0472">Membrane</keyword>
<protein>
    <recommendedName>
        <fullName evidence="4">Glucans biosynthesis glucosyltransferase H</fullName>
    </recommendedName>
</protein>
<evidence type="ECO:0000313" key="14">
    <source>
        <dbReference type="EMBL" id="MBA5775912.1"/>
    </source>
</evidence>
<keyword evidence="6" id="KW-0997">Cell inner membrane</keyword>
<keyword evidence="8 14" id="KW-0808">Transferase</keyword>
<reference evidence="14 15" key="1">
    <citation type="submission" date="2020-07" db="EMBL/GenBank/DDBJ databases">
        <title>Stappia sp., F7233, whole genome shotgun sequencing project.</title>
        <authorList>
            <person name="Jiang S."/>
            <person name="Liu Z.W."/>
            <person name="Du Z.J."/>
        </authorList>
    </citation>
    <scope>NUCLEOTIDE SEQUENCE [LARGE SCALE GENOMIC DNA]</scope>
    <source>
        <strain evidence="14 15">F7233</strain>
    </source>
</reference>
<feature type="transmembrane region" description="Helical" evidence="12">
    <location>
        <begin position="531"/>
        <end position="551"/>
    </location>
</feature>
<dbReference type="GO" id="GO:0005886">
    <property type="term" value="C:plasma membrane"/>
    <property type="evidence" value="ECO:0007669"/>
    <property type="project" value="UniProtKB-SubCell"/>
</dbReference>
<evidence type="ECO:0000259" key="13">
    <source>
        <dbReference type="Pfam" id="PF13632"/>
    </source>
</evidence>
<dbReference type="InterPro" id="IPR029044">
    <property type="entry name" value="Nucleotide-diphossugar_trans"/>
</dbReference>
<keyword evidence="5" id="KW-1003">Cell membrane</keyword>
<keyword evidence="7" id="KW-0328">Glycosyltransferase</keyword>
<evidence type="ECO:0000256" key="10">
    <source>
        <dbReference type="ARBA" id="ARBA00022989"/>
    </source>
</evidence>
<organism evidence="14 15">
    <name type="scientific">Stappia albiluteola</name>
    <dbReference type="NCBI Taxonomy" id="2758565"/>
    <lineage>
        <taxon>Bacteria</taxon>
        <taxon>Pseudomonadati</taxon>
        <taxon>Pseudomonadota</taxon>
        <taxon>Alphaproteobacteria</taxon>
        <taxon>Hyphomicrobiales</taxon>
        <taxon>Stappiaceae</taxon>
        <taxon>Stappia</taxon>
    </lineage>
</organism>
<proteinExistence type="inferred from homology"/>
<evidence type="ECO:0000256" key="7">
    <source>
        <dbReference type="ARBA" id="ARBA00022676"/>
    </source>
</evidence>
<evidence type="ECO:0000313" key="15">
    <source>
        <dbReference type="Proteomes" id="UP000541109"/>
    </source>
</evidence>
<feature type="transmembrane region" description="Helical" evidence="12">
    <location>
        <begin position="55"/>
        <end position="80"/>
    </location>
</feature>
<dbReference type="PANTHER" id="PTHR43867:SF5">
    <property type="entry name" value="GLUCANS BIOSYNTHESIS GLUCOSYLTRANSFERASE H"/>
    <property type="match status" value="1"/>
</dbReference>
<evidence type="ECO:0000256" key="5">
    <source>
        <dbReference type="ARBA" id="ARBA00022475"/>
    </source>
</evidence>
<comment type="pathway">
    <text evidence="2">Glycan metabolism; osmoregulated periplasmic glucan (OPG) biosynthesis.</text>
</comment>
<evidence type="ECO:0000256" key="3">
    <source>
        <dbReference type="ARBA" id="ARBA00009337"/>
    </source>
</evidence>
<feature type="transmembrane region" description="Helical" evidence="12">
    <location>
        <begin position="23"/>
        <end position="43"/>
    </location>
</feature>
<keyword evidence="9 12" id="KW-0812">Transmembrane</keyword>
<dbReference type="Gene3D" id="3.90.550.10">
    <property type="entry name" value="Spore Coat Polysaccharide Biosynthesis Protein SpsA, Chain A"/>
    <property type="match status" value="1"/>
</dbReference>
<accession>A0A839AAF2</accession>
<feature type="transmembrane region" description="Helical" evidence="12">
    <location>
        <begin position="461"/>
        <end position="485"/>
    </location>
</feature>
<comment type="subcellular location">
    <subcellularLocation>
        <location evidence="1">Cell inner membrane</location>
        <topology evidence="1">Multi-pass membrane protein</topology>
    </subcellularLocation>
</comment>
<evidence type="ECO:0000256" key="1">
    <source>
        <dbReference type="ARBA" id="ARBA00004429"/>
    </source>
</evidence>
<evidence type="ECO:0000256" key="2">
    <source>
        <dbReference type="ARBA" id="ARBA00005001"/>
    </source>
</evidence>
<dbReference type="PANTHER" id="PTHR43867">
    <property type="entry name" value="CELLULOSE SYNTHASE CATALYTIC SUBUNIT A [UDP-FORMING]"/>
    <property type="match status" value="1"/>
</dbReference>
<evidence type="ECO:0000256" key="11">
    <source>
        <dbReference type="ARBA" id="ARBA00023136"/>
    </source>
</evidence>
<dbReference type="NCBIfam" id="NF003962">
    <property type="entry name" value="PRK05454.2-5"/>
    <property type="match status" value="1"/>
</dbReference>
<dbReference type="GO" id="GO:0016758">
    <property type="term" value="F:hexosyltransferase activity"/>
    <property type="evidence" value="ECO:0007669"/>
    <property type="project" value="TreeGrafter"/>
</dbReference>
<comment type="similarity">
    <text evidence="3">Belongs to the glycosyltransferase 2 family. OpgH subfamily.</text>
</comment>
<dbReference type="SUPFAM" id="SSF53448">
    <property type="entry name" value="Nucleotide-diphospho-sugar transferases"/>
    <property type="match status" value="1"/>
</dbReference>
<comment type="caution">
    <text evidence="14">The sequence shown here is derived from an EMBL/GenBank/DDBJ whole genome shotgun (WGS) entry which is preliminary data.</text>
</comment>
<keyword evidence="10 12" id="KW-1133">Transmembrane helix</keyword>
<dbReference type="AlphaFoldDB" id="A0A839AAF2"/>
<feature type="transmembrane region" description="Helical" evidence="12">
    <location>
        <begin position="417"/>
        <end position="440"/>
    </location>
</feature>
<gene>
    <name evidence="14" type="primary">mdoH</name>
    <name evidence="14" type="ORF">H2509_02090</name>
</gene>
<evidence type="ECO:0000256" key="8">
    <source>
        <dbReference type="ARBA" id="ARBA00022679"/>
    </source>
</evidence>
<dbReference type="InterPro" id="IPR001173">
    <property type="entry name" value="Glyco_trans_2-like"/>
</dbReference>
<evidence type="ECO:0000256" key="9">
    <source>
        <dbReference type="ARBA" id="ARBA00022692"/>
    </source>
</evidence>
<dbReference type="InterPro" id="IPR050321">
    <property type="entry name" value="Glycosyltr_2/OpgH_subfam"/>
</dbReference>
<evidence type="ECO:0000256" key="4">
    <source>
        <dbReference type="ARBA" id="ARBA00020585"/>
    </source>
</evidence>
<feature type="domain" description="Glycosyltransferase 2-like" evidence="13">
    <location>
        <begin position="206"/>
        <end position="428"/>
    </location>
</feature>
<keyword evidence="15" id="KW-1185">Reference proteome</keyword>
<dbReference type="NCBIfam" id="NF003958">
    <property type="entry name" value="PRK05454.2-1"/>
    <property type="match status" value="1"/>
</dbReference>
<dbReference type="EMBL" id="JACFXV010000031">
    <property type="protein sequence ID" value="MBA5775912.1"/>
    <property type="molecule type" value="Genomic_DNA"/>
</dbReference>
<sequence>MDGPVRFGAAPGMVAPSVRPRRIVFATLVGSSILALTALLAVTLSSNGISLGEGAMILCFVATLPWTVIGFWNAVIGLCLMRLARDPIAAVCPIAGPDARAPLISSTAILSCIRNEDVDQVLTNLEAMIADLMRSGEGRAFHLYILSDTNDDAIAAREEAAFADLAARWQAEFPVTYRRREDNFAFKSGNIRDFCDRWGHLHTYALVLDADSFMAASTVLDLVRRMEANPRLGILQSLVVGLPTASAFARVFQYGMRLGMRSYTLGSAWWQGDCGPYWGHNAVIRLQPFIDACHLPVLPGKGPLSGPILSHDQVEAVLMRRAGYDVRVLPVETESFEENPPHLLEFIRRDLRWCQGNLQYLKLLNLKNLKLTSRIQLILAILMFVSSPAWLVFMVLAATLAVMGGDEVLQFHRTTGFALFVTIMVMVFAPKIATVIDILADRKLRTRFGGALRVVTSTLGEMIYSALLAPIMAVAESIFIAGLPFGRAVGWGAQSRQPHGLPFRLTASKLWPQTLFGLTGIVWTASQSWSLVWPLLPIVAGPLLAIPFALITSRRDVGAAALASSLWRVPEEVSVPASLMPLRLEALKDAEGAYKPELARADA</sequence>
<feature type="transmembrane region" description="Helical" evidence="12">
    <location>
        <begin position="377"/>
        <end position="405"/>
    </location>
</feature>
<dbReference type="Pfam" id="PF13632">
    <property type="entry name" value="Glyco_trans_2_3"/>
    <property type="match status" value="1"/>
</dbReference>
<evidence type="ECO:0000256" key="6">
    <source>
        <dbReference type="ARBA" id="ARBA00022519"/>
    </source>
</evidence>
<name>A0A839AAF2_9HYPH</name>
<evidence type="ECO:0000256" key="12">
    <source>
        <dbReference type="SAM" id="Phobius"/>
    </source>
</evidence>